<dbReference type="PANTHER" id="PTHR43747">
    <property type="entry name" value="FAD-BINDING PROTEIN"/>
    <property type="match status" value="1"/>
</dbReference>
<evidence type="ECO:0000313" key="4">
    <source>
        <dbReference type="Proteomes" id="UP000037600"/>
    </source>
</evidence>
<dbReference type="PANTHER" id="PTHR43747:SF4">
    <property type="entry name" value="FLAVIN-DEPENDENT TRYPTOPHAN HALOGENASE"/>
    <property type="match status" value="1"/>
</dbReference>
<feature type="binding site" evidence="2">
    <location>
        <position position="184"/>
    </location>
    <ligand>
        <name>FAD</name>
        <dbReference type="ChEBI" id="CHEBI:57692"/>
    </ligand>
</feature>
<keyword evidence="2" id="KW-0274">FAD</keyword>
<sequence length="492" mass="55875">MLSIKNKILIVGGGTSGWMTASLLAKKWPDSQIELIESKNIGTVGVGEGSTPYIKQFFNALEIKEADWMPYCSATYKNGIQFVNWSKTPGYEQYFHAFLSDLDEKYASEFEQATIERRNGQAVKAHPDGYFFLQSLTKDLRQPVTDAKVDHENVYAYHFDSGKLADYLKQYCLNLGVKHQYVDVETVELNANGEIAAVISQEQKRFTADLYIDCTGFKALLIQQHLNEPFIPFNNNLLNDRAVTVATKATAHYQPQTISTALSNGWAWKIPLTTRTGNGYVYSSKYISDEEATQELIEFVGEDNLISEPKIIPMKVGRVKRSWVKNCVAIGLSQGFIEPLEATGLHFIQSTIETFILLYEMGEGTDDYQEVYNREIEHLFENVRDYIVSHYLTNTRSDSEYWRACREQIKISDSLKALMNAWCSGKDFRDTLVKAEIANIYPSESWHMLLAGMGFLPPIAGAHEPSMQEQKILAKIASEYQHYVDLYPKTHG</sequence>
<dbReference type="InterPro" id="IPR033856">
    <property type="entry name" value="Trp_halogen"/>
</dbReference>
<dbReference type="Pfam" id="PF04820">
    <property type="entry name" value="Trp_halogenase"/>
    <property type="match status" value="1"/>
</dbReference>
<evidence type="ECO:0000256" key="2">
    <source>
        <dbReference type="PIRSR" id="PIRSR011396-2"/>
    </source>
</evidence>
<organism evidence="3 4">
    <name type="scientific">Catenovulum maritimum</name>
    <dbReference type="NCBI Taxonomy" id="1513271"/>
    <lineage>
        <taxon>Bacteria</taxon>
        <taxon>Pseudomonadati</taxon>
        <taxon>Pseudomonadota</taxon>
        <taxon>Gammaproteobacteria</taxon>
        <taxon>Alteromonadales</taxon>
        <taxon>Alteromonadaceae</taxon>
        <taxon>Catenovulum</taxon>
    </lineage>
</organism>
<evidence type="ECO:0008006" key="5">
    <source>
        <dbReference type="Google" id="ProtNLM"/>
    </source>
</evidence>
<dbReference type="InterPro" id="IPR050816">
    <property type="entry name" value="Flavin-dep_Halogenase_NPB"/>
</dbReference>
<dbReference type="AlphaFoldDB" id="A0A0J8H1G3"/>
<keyword evidence="2" id="KW-0285">Flavoprotein</keyword>
<comment type="caution">
    <text evidence="3">The sequence shown here is derived from an EMBL/GenBank/DDBJ whole genome shotgun (WGS) entry which is preliminary data.</text>
</comment>
<proteinExistence type="predicted"/>
<keyword evidence="4" id="KW-1185">Reference proteome</keyword>
<feature type="binding site" evidence="2">
    <location>
        <position position="332"/>
    </location>
    <ligand>
        <name>FAD</name>
        <dbReference type="ChEBI" id="CHEBI:57692"/>
    </ligand>
</feature>
<dbReference type="InterPro" id="IPR006905">
    <property type="entry name" value="Flavin_halogenase"/>
</dbReference>
<reference evidence="3 4" key="1">
    <citation type="submission" date="2015-04" db="EMBL/GenBank/DDBJ databases">
        <title>Draft Genome Sequence of the Novel Agar-Digesting Marine Bacterium Q1.</title>
        <authorList>
            <person name="Li Y."/>
            <person name="Li D."/>
            <person name="Chen G."/>
            <person name="Du Z."/>
        </authorList>
    </citation>
    <scope>NUCLEOTIDE SEQUENCE [LARGE SCALE GENOMIC DNA]</scope>
    <source>
        <strain evidence="3 4">Q1</strain>
    </source>
</reference>
<dbReference type="OrthoDB" id="7178350at2"/>
<dbReference type="STRING" id="1513271.XM47_01760"/>
<feature type="binding site" evidence="2">
    <location>
        <position position="77"/>
    </location>
    <ligand>
        <name>7-chloro-L-tryptophan</name>
        <dbReference type="ChEBI" id="CHEBI:58713"/>
    </ligand>
</feature>
<evidence type="ECO:0000313" key="3">
    <source>
        <dbReference type="EMBL" id="KMT66863.1"/>
    </source>
</evidence>
<feature type="active site" evidence="1">
    <location>
        <position position="77"/>
    </location>
</feature>
<dbReference type="GO" id="GO:0004497">
    <property type="term" value="F:monooxygenase activity"/>
    <property type="evidence" value="ECO:0007669"/>
    <property type="project" value="InterPro"/>
</dbReference>
<gene>
    <name evidence="3" type="ORF">XM47_01760</name>
</gene>
<keyword evidence="2" id="KW-0547">Nucleotide-binding</keyword>
<dbReference type="Gene3D" id="3.50.50.60">
    <property type="entry name" value="FAD/NAD(P)-binding domain"/>
    <property type="match status" value="1"/>
</dbReference>
<protein>
    <recommendedName>
        <fullName evidence="5">Tryptophan halogenase</fullName>
    </recommendedName>
</protein>
<name>A0A0J8H1G3_9ALTE</name>
<dbReference type="EMBL" id="LAZL01000002">
    <property type="protein sequence ID" value="KMT66863.1"/>
    <property type="molecule type" value="Genomic_DNA"/>
</dbReference>
<dbReference type="PATRIC" id="fig|1513271.3.peg.372"/>
<dbReference type="GO" id="GO:0000166">
    <property type="term" value="F:nucleotide binding"/>
    <property type="evidence" value="ECO:0007669"/>
    <property type="project" value="UniProtKB-KW"/>
</dbReference>
<accession>A0A0J8H1G3</accession>
<evidence type="ECO:0000256" key="1">
    <source>
        <dbReference type="PIRSR" id="PIRSR011396-1"/>
    </source>
</evidence>
<dbReference type="SUPFAM" id="SSF51905">
    <property type="entry name" value="FAD/NAD(P)-binding domain"/>
    <property type="match status" value="1"/>
</dbReference>
<dbReference type="InterPro" id="IPR036188">
    <property type="entry name" value="FAD/NAD-bd_sf"/>
</dbReference>
<dbReference type="RefSeq" id="WP_048688700.1">
    <property type="nucleotide sequence ID" value="NZ_KQ130482.1"/>
</dbReference>
<dbReference type="PIRSF" id="PIRSF011396">
    <property type="entry name" value="Trp_halogenase"/>
    <property type="match status" value="1"/>
</dbReference>
<dbReference type="Proteomes" id="UP000037600">
    <property type="component" value="Unassembled WGS sequence"/>
</dbReference>
<feature type="binding site" evidence="2">
    <location>
        <position position="341"/>
    </location>
    <ligand>
        <name>L-tryptophan</name>
        <dbReference type="ChEBI" id="CHEBI:57912"/>
    </ligand>
</feature>